<evidence type="ECO:0000313" key="2">
    <source>
        <dbReference type="EMBL" id="KKS98063.1"/>
    </source>
</evidence>
<keyword evidence="1" id="KW-1133">Transmembrane helix</keyword>
<organism evidence="2 3">
    <name type="scientific">Candidatus Gottesmanbacteria bacterium GW2011_GWA2_43_14</name>
    <dbReference type="NCBI Taxonomy" id="1618443"/>
    <lineage>
        <taxon>Bacteria</taxon>
        <taxon>Candidatus Gottesmaniibacteriota</taxon>
    </lineage>
</organism>
<proteinExistence type="predicted"/>
<dbReference type="EMBL" id="LCFP01000003">
    <property type="protein sequence ID" value="KKS98063.1"/>
    <property type="molecule type" value="Genomic_DNA"/>
</dbReference>
<reference evidence="2 3" key="1">
    <citation type="journal article" date="2015" name="Nature">
        <title>rRNA introns, odd ribosomes, and small enigmatic genomes across a large radiation of phyla.</title>
        <authorList>
            <person name="Brown C.T."/>
            <person name="Hug L.A."/>
            <person name="Thomas B.C."/>
            <person name="Sharon I."/>
            <person name="Castelle C.J."/>
            <person name="Singh A."/>
            <person name="Wilkins M.J."/>
            <person name="Williams K.H."/>
            <person name="Banfield J.F."/>
        </authorList>
    </citation>
    <scope>NUCLEOTIDE SEQUENCE [LARGE SCALE GENOMIC DNA]</scope>
</reference>
<evidence type="ECO:0000313" key="3">
    <source>
        <dbReference type="Proteomes" id="UP000034894"/>
    </source>
</evidence>
<feature type="transmembrane region" description="Helical" evidence="1">
    <location>
        <begin position="89"/>
        <end position="108"/>
    </location>
</feature>
<sequence>MDAMVIVIQGTTLVFEEAGNKSTIKVIEGSVSVKSKTSGQSETVNIGETITADLNGLGQKTTFDVANENASWEALEKEASKAAPKLNNMVYVVLAVIAVVIIGTVLKFRMKKARK</sequence>
<keyword evidence="1" id="KW-0812">Transmembrane</keyword>
<keyword evidence="1" id="KW-0472">Membrane</keyword>
<evidence type="ECO:0000256" key="1">
    <source>
        <dbReference type="SAM" id="Phobius"/>
    </source>
</evidence>
<gene>
    <name evidence="2" type="ORF">UV73_C0003G0005</name>
</gene>
<accession>A0A0G1GGX5</accession>
<dbReference type="STRING" id="1618443.UV73_C0003G0005"/>
<dbReference type="AlphaFoldDB" id="A0A0G1GGX5"/>
<dbReference type="Proteomes" id="UP000034894">
    <property type="component" value="Unassembled WGS sequence"/>
</dbReference>
<protein>
    <recommendedName>
        <fullName evidence="4">FecR protein domain-containing protein</fullName>
    </recommendedName>
</protein>
<comment type="caution">
    <text evidence="2">The sequence shown here is derived from an EMBL/GenBank/DDBJ whole genome shotgun (WGS) entry which is preliminary data.</text>
</comment>
<evidence type="ECO:0008006" key="4">
    <source>
        <dbReference type="Google" id="ProtNLM"/>
    </source>
</evidence>
<name>A0A0G1GGX5_9BACT</name>